<dbReference type="RefSeq" id="WP_146825910.1">
    <property type="nucleotide sequence ID" value="NZ_BAAAYQ010000001.1"/>
</dbReference>
<evidence type="ECO:0008006" key="5">
    <source>
        <dbReference type="Google" id="ProtNLM"/>
    </source>
</evidence>
<dbReference type="GO" id="GO:0016491">
    <property type="term" value="F:oxidoreductase activity"/>
    <property type="evidence" value="ECO:0007669"/>
    <property type="project" value="InterPro"/>
</dbReference>
<dbReference type="InterPro" id="IPR004378">
    <property type="entry name" value="F420H2_quin_Rdtase"/>
</dbReference>
<dbReference type="GO" id="GO:0005886">
    <property type="term" value="C:plasma membrane"/>
    <property type="evidence" value="ECO:0007669"/>
    <property type="project" value="TreeGrafter"/>
</dbReference>
<evidence type="ECO:0000313" key="3">
    <source>
        <dbReference type="EMBL" id="GEO88525.1"/>
    </source>
</evidence>
<evidence type="ECO:0000256" key="2">
    <source>
        <dbReference type="ARBA" id="ARBA00049106"/>
    </source>
</evidence>
<dbReference type="InterPro" id="IPR012349">
    <property type="entry name" value="Split_barrel_FMN-bd"/>
</dbReference>
<dbReference type="Proteomes" id="UP000321769">
    <property type="component" value="Unassembled WGS sequence"/>
</dbReference>
<proteinExistence type="inferred from homology"/>
<evidence type="ECO:0000256" key="1">
    <source>
        <dbReference type="ARBA" id="ARBA00008710"/>
    </source>
</evidence>
<accession>A0A512HSZ6</accession>
<sequence>MSFDTPRGTRGRKSTSNPLLRLVNRVVVWRARKTGSVTMGPMKVLVLNTTGAKTGEKRETPVGWFPGENGSWLVVASANGAVRNPAWFHNLAAHPDDVTIEVDGRSVPVMAEQLHGAEREAALASIIASAPQFAGYEQKTDRAIPVVRLTEKSVPRA</sequence>
<comment type="similarity">
    <text evidence="1">Belongs to the F420H(2)-dependent quinone reductase family.</text>
</comment>
<gene>
    <name evidence="3" type="ORF">AFL01nite_08520</name>
</gene>
<organism evidence="3 4">
    <name type="scientific">Aeromicrobium flavum</name>
    <dbReference type="NCBI Taxonomy" id="416568"/>
    <lineage>
        <taxon>Bacteria</taxon>
        <taxon>Bacillati</taxon>
        <taxon>Actinomycetota</taxon>
        <taxon>Actinomycetes</taxon>
        <taxon>Propionibacteriales</taxon>
        <taxon>Nocardioidaceae</taxon>
        <taxon>Aeromicrobium</taxon>
    </lineage>
</organism>
<dbReference type="OrthoDB" id="8225825at2"/>
<keyword evidence="4" id="KW-1185">Reference proteome</keyword>
<dbReference type="AlphaFoldDB" id="A0A512HSZ6"/>
<comment type="caution">
    <text evidence="3">The sequence shown here is derived from an EMBL/GenBank/DDBJ whole genome shotgun (WGS) entry which is preliminary data.</text>
</comment>
<dbReference type="PANTHER" id="PTHR39428">
    <property type="entry name" value="F420H(2)-DEPENDENT QUINONE REDUCTASE RV1261C"/>
    <property type="match status" value="1"/>
</dbReference>
<dbReference type="Pfam" id="PF04075">
    <property type="entry name" value="F420H2_quin_red"/>
    <property type="match status" value="1"/>
</dbReference>
<protein>
    <recommendedName>
        <fullName evidence="5">Nitroreductase</fullName>
    </recommendedName>
</protein>
<dbReference type="Gene3D" id="2.30.110.10">
    <property type="entry name" value="Electron Transport, Fmn-binding Protein, Chain A"/>
    <property type="match status" value="1"/>
</dbReference>
<dbReference type="PANTHER" id="PTHR39428:SF1">
    <property type="entry name" value="F420H(2)-DEPENDENT QUINONE REDUCTASE RV1261C"/>
    <property type="match status" value="1"/>
</dbReference>
<dbReference type="NCBIfam" id="TIGR00026">
    <property type="entry name" value="hi_GC_TIGR00026"/>
    <property type="match status" value="1"/>
</dbReference>
<dbReference type="GO" id="GO:0070967">
    <property type="term" value="F:coenzyme F420 binding"/>
    <property type="evidence" value="ECO:0007669"/>
    <property type="project" value="TreeGrafter"/>
</dbReference>
<name>A0A512HSZ6_9ACTN</name>
<comment type="catalytic activity">
    <reaction evidence="2">
        <text>oxidized coenzyme F420-(gamma-L-Glu)(n) + a quinol + H(+) = reduced coenzyme F420-(gamma-L-Glu)(n) + a quinone</text>
        <dbReference type="Rhea" id="RHEA:39663"/>
        <dbReference type="Rhea" id="RHEA-COMP:12939"/>
        <dbReference type="Rhea" id="RHEA-COMP:14378"/>
        <dbReference type="ChEBI" id="CHEBI:15378"/>
        <dbReference type="ChEBI" id="CHEBI:24646"/>
        <dbReference type="ChEBI" id="CHEBI:132124"/>
        <dbReference type="ChEBI" id="CHEBI:133980"/>
        <dbReference type="ChEBI" id="CHEBI:139511"/>
    </reaction>
</comment>
<evidence type="ECO:0000313" key="4">
    <source>
        <dbReference type="Proteomes" id="UP000321769"/>
    </source>
</evidence>
<dbReference type="EMBL" id="BJZQ01000002">
    <property type="protein sequence ID" value="GEO88525.1"/>
    <property type="molecule type" value="Genomic_DNA"/>
</dbReference>
<reference evidence="3 4" key="1">
    <citation type="submission" date="2019-07" db="EMBL/GenBank/DDBJ databases">
        <title>Whole genome shotgun sequence of Aeromicrobium flavum NBRC 107625.</title>
        <authorList>
            <person name="Hosoyama A."/>
            <person name="Uohara A."/>
            <person name="Ohji S."/>
            <person name="Ichikawa N."/>
        </authorList>
    </citation>
    <scope>NUCLEOTIDE SEQUENCE [LARGE SCALE GENOMIC DNA]</scope>
    <source>
        <strain evidence="3 4">NBRC 107625</strain>
    </source>
</reference>